<gene>
    <name evidence="12" type="primary">ABSGL_11573.1 scaffold 12295</name>
</gene>
<dbReference type="PANTHER" id="PTHR47428">
    <property type="entry name" value="REGULATORY PROTEIN MIG1-RELATED"/>
    <property type="match status" value="1"/>
</dbReference>
<dbReference type="InterPro" id="IPR051007">
    <property type="entry name" value="creA/MIG_C2H2-ZnF"/>
</dbReference>
<dbReference type="PANTHER" id="PTHR47428:SF1">
    <property type="entry name" value="REGULATORY PROTEIN MIG1-RELATED"/>
    <property type="match status" value="1"/>
</dbReference>
<dbReference type="FunFam" id="3.30.160.60:FF:002343">
    <property type="entry name" value="Zinc finger protein 33A"/>
    <property type="match status" value="1"/>
</dbReference>
<evidence type="ECO:0000259" key="11">
    <source>
        <dbReference type="PROSITE" id="PS50157"/>
    </source>
</evidence>
<dbReference type="GO" id="GO:0005634">
    <property type="term" value="C:nucleus"/>
    <property type="evidence" value="ECO:0007669"/>
    <property type="project" value="UniProtKB-SubCell"/>
</dbReference>
<dbReference type="GO" id="GO:0000433">
    <property type="term" value="P:carbon catabolite repression of transcription from RNA polymerase II promoter by glucose"/>
    <property type="evidence" value="ECO:0007669"/>
    <property type="project" value="TreeGrafter"/>
</dbReference>
<dbReference type="PROSITE" id="PS00028">
    <property type="entry name" value="ZINC_FINGER_C2H2_1"/>
    <property type="match status" value="1"/>
</dbReference>
<feature type="region of interest" description="Disordered" evidence="10">
    <location>
        <begin position="68"/>
        <end position="99"/>
    </location>
</feature>
<feature type="region of interest" description="Disordered" evidence="10">
    <location>
        <begin position="237"/>
        <end position="268"/>
    </location>
</feature>
<organism evidence="12">
    <name type="scientific">Absidia glauca</name>
    <name type="common">Pin mould</name>
    <dbReference type="NCBI Taxonomy" id="4829"/>
    <lineage>
        <taxon>Eukaryota</taxon>
        <taxon>Fungi</taxon>
        <taxon>Fungi incertae sedis</taxon>
        <taxon>Mucoromycota</taxon>
        <taxon>Mucoromycotina</taxon>
        <taxon>Mucoromycetes</taxon>
        <taxon>Mucorales</taxon>
        <taxon>Cunninghamellaceae</taxon>
        <taxon>Absidia</taxon>
    </lineage>
</organism>
<dbReference type="SMART" id="SM00355">
    <property type="entry name" value="ZnF_C2H2"/>
    <property type="match status" value="2"/>
</dbReference>
<evidence type="ECO:0000256" key="4">
    <source>
        <dbReference type="ARBA" id="ARBA00022771"/>
    </source>
</evidence>
<dbReference type="PROSITE" id="PS50157">
    <property type="entry name" value="ZINC_FINGER_C2H2_2"/>
    <property type="match status" value="2"/>
</dbReference>
<keyword evidence="7" id="KW-0804">Transcription</keyword>
<name>A0A168QWW4_ABSGL</name>
<feature type="compositionally biased region" description="Low complexity" evidence="10">
    <location>
        <begin position="174"/>
        <end position="184"/>
    </location>
</feature>
<evidence type="ECO:0000313" key="12">
    <source>
        <dbReference type="EMBL" id="SAM05698.1"/>
    </source>
</evidence>
<dbReference type="OMA" id="HTQTHEK"/>
<evidence type="ECO:0000256" key="1">
    <source>
        <dbReference type="ARBA" id="ARBA00004123"/>
    </source>
</evidence>
<keyword evidence="13" id="KW-1185">Reference proteome</keyword>
<feature type="domain" description="C2H2-type" evidence="11">
    <location>
        <begin position="17"/>
        <end position="47"/>
    </location>
</feature>
<evidence type="ECO:0000256" key="8">
    <source>
        <dbReference type="ARBA" id="ARBA00023242"/>
    </source>
</evidence>
<comment type="subcellular location">
    <subcellularLocation>
        <location evidence="1">Nucleus</location>
    </subcellularLocation>
</comment>
<reference evidence="12" key="1">
    <citation type="submission" date="2016-04" db="EMBL/GenBank/DDBJ databases">
        <authorList>
            <person name="Evans L.H."/>
            <person name="Alamgir A."/>
            <person name="Owens N."/>
            <person name="Weber N.D."/>
            <person name="Virtaneva K."/>
            <person name="Barbian K."/>
            <person name="Babar A."/>
            <person name="Rosenke K."/>
        </authorList>
    </citation>
    <scope>NUCLEOTIDE SEQUENCE [LARGE SCALE GENOMIC DNA]</scope>
    <source>
        <strain evidence="12">CBS 101.48</strain>
    </source>
</reference>
<keyword evidence="2" id="KW-0479">Metal-binding</keyword>
<proteinExistence type="predicted"/>
<dbReference type="InterPro" id="IPR036236">
    <property type="entry name" value="Znf_C2H2_sf"/>
</dbReference>
<dbReference type="SUPFAM" id="SSF57667">
    <property type="entry name" value="beta-beta-alpha zinc fingers"/>
    <property type="match status" value="1"/>
</dbReference>
<evidence type="ECO:0000256" key="7">
    <source>
        <dbReference type="ARBA" id="ARBA00023163"/>
    </source>
</evidence>
<keyword evidence="3" id="KW-0677">Repeat</keyword>
<keyword evidence="4 9" id="KW-0863">Zinc-finger</keyword>
<dbReference type="GO" id="GO:0005737">
    <property type="term" value="C:cytoplasm"/>
    <property type="evidence" value="ECO:0007669"/>
    <property type="project" value="TreeGrafter"/>
</dbReference>
<dbReference type="Pfam" id="PF00096">
    <property type="entry name" value="zf-C2H2"/>
    <property type="match status" value="2"/>
</dbReference>
<keyword evidence="5" id="KW-0862">Zinc</keyword>
<keyword evidence="6" id="KW-0805">Transcription regulation</keyword>
<dbReference type="AlphaFoldDB" id="A0A168QWW4"/>
<dbReference type="EMBL" id="LT554468">
    <property type="protein sequence ID" value="SAM05698.1"/>
    <property type="molecule type" value="Genomic_DNA"/>
</dbReference>
<dbReference type="STRING" id="4829.A0A168QWW4"/>
<evidence type="ECO:0000256" key="5">
    <source>
        <dbReference type="ARBA" id="ARBA00022833"/>
    </source>
</evidence>
<dbReference type="GO" id="GO:0008270">
    <property type="term" value="F:zinc ion binding"/>
    <property type="evidence" value="ECO:0007669"/>
    <property type="project" value="UniProtKB-KW"/>
</dbReference>
<sequence length="295" mass="33323">MAPRRKSFGQKSEPKLFRCTGFGDCDMVFTRSEHLARHARKHTGEKPYKCVVPGCERSFSRFDNMMQHTQTHNKPSNQKKDRRKSTSHIPSKKDHKHMAEFEKPTEFDRSNSIHPLSSSQWGSPQMSMISSRTLPLPRRMSYSYCPSPASPMTPAFEPMPPPPALYYRRGSLQSTSSTSSSVSTEGRRRLSAADLQVPIQSFQETTLGGKDDEASLHPLAVVDISCDEYEALQGFSKFSSREQKNDSSDETDSDDTLPSIQPNATPMFSSQVAAFRQNLMPIQESFQRPFKNQAM</sequence>
<feature type="compositionally biased region" description="Polar residues" evidence="10">
    <location>
        <begin position="258"/>
        <end position="268"/>
    </location>
</feature>
<dbReference type="OrthoDB" id="10018191at2759"/>
<evidence type="ECO:0000256" key="6">
    <source>
        <dbReference type="ARBA" id="ARBA00023015"/>
    </source>
</evidence>
<dbReference type="Proteomes" id="UP000078561">
    <property type="component" value="Unassembled WGS sequence"/>
</dbReference>
<dbReference type="GO" id="GO:0000978">
    <property type="term" value="F:RNA polymerase II cis-regulatory region sequence-specific DNA binding"/>
    <property type="evidence" value="ECO:0007669"/>
    <property type="project" value="TreeGrafter"/>
</dbReference>
<evidence type="ECO:0000256" key="2">
    <source>
        <dbReference type="ARBA" id="ARBA00022723"/>
    </source>
</evidence>
<protein>
    <recommendedName>
        <fullName evidence="11">C2H2-type domain-containing protein</fullName>
    </recommendedName>
</protein>
<evidence type="ECO:0000256" key="9">
    <source>
        <dbReference type="PROSITE-ProRule" id="PRU00042"/>
    </source>
</evidence>
<evidence type="ECO:0000313" key="13">
    <source>
        <dbReference type="Proteomes" id="UP000078561"/>
    </source>
</evidence>
<dbReference type="InterPro" id="IPR013087">
    <property type="entry name" value="Znf_C2H2_type"/>
</dbReference>
<feature type="domain" description="C2H2-type" evidence="11">
    <location>
        <begin position="48"/>
        <end position="77"/>
    </location>
</feature>
<dbReference type="InParanoid" id="A0A168QWW4"/>
<evidence type="ECO:0000256" key="10">
    <source>
        <dbReference type="SAM" id="MobiDB-lite"/>
    </source>
</evidence>
<accession>A0A168QWW4</accession>
<evidence type="ECO:0000256" key="3">
    <source>
        <dbReference type="ARBA" id="ARBA00022737"/>
    </source>
</evidence>
<feature type="region of interest" description="Disordered" evidence="10">
    <location>
        <begin position="108"/>
        <end position="127"/>
    </location>
</feature>
<feature type="region of interest" description="Disordered" evidence="10">
    <location>
        <begin position="160"/>
        <end position="192"/>
    </location>
</feature>
<dbReference type="Gene3D" id="3.30.160.60">
    <property type="entry name" value="Classic Zinc Finger"/>
    <property type="match status" value="2"/>
</dbReference>
<keyword evidence="8" id="KW-0539">Nucleus</keyword>
<feature type="compositionally biased region" description="Polar residues" evidence="10">
    <location>
        <begin position="112"/>
        <end position="127"/>
    </location>
</feature>